<dbReference type="AlphaFoldDB" id="A0A7W5H0Y8"/>
<accession>A0A7W5H0Y8</accession>
<dbReference type="Proteomes" id="UP000544222">
    <property type="component" value="Unassembled WGS sequence"/>
</dbReference>
<dbReference type="SUPFAM" id="SSF52540">
    <property type="entry name" value="P-loop containing nucleoside triphosphate hydrolases"/>
    <property type="match status" value="1"/>
</dbReference>
<reference evidence="5 6" key="1">
    <citation type="submission" date="2020-08" db="EMBL/GenBank/DDBJ databases">
        <title>Genomic Encyclopedia of Type Strains, Phase IV (KMG-IV): sequencing the most valuable type-strain genomes for metagenomic binning, comparative biology and taxonomic classification.</title>
        <authorList>
            <person name="Goeker M."/>
        </authorList>
    </citation>
    <scope>NUCLEOTIDE SEQUENCE [LARGE SCALE GENOMIC DNA]</scope>
    <source>
        <strain evidence="5 6">DSM 27471</strain>
    </source>
</reference>
<dbReference type="Gene3D" id="3.40.50.300">
    <property type="entry name" value="P-loop containing nucleotide triphosphate hydrolases"/>
    <property type="match status" value="1"/>
</dbReference>
<evidence type="ECO:0000313" key="6">
    <source>
        <dbReference type="Proteomes" id="UP000544222"/>
    </source>
</evidence>
<evidence type="ECO:0000256" key="1">
    <source>
        <dbReference type="ARBA" id="ARBA00022448"/>
    </source>
</evidence>
<dbReference type="CDD" id="cd03230">
    <property type="entry name" value="ABC_DR_subfamily_A"/>
    <property type="match status" value="1"/>
</dbReference>
<comment type="caution">
    <text evidence="5">The sequence shown here is derived from an EMBL/GenBank/DDBJ whole genome shotgun (WGS) entry which is preliminary data.</text>
</comment>
<keyword evidence="6" id="KW-1185">Reference proteome</keyword>
<keyword evidence="3 5" id="KW-0067">ATP-binding</keyword>
<dbReference type="PROSITE" id="PS50893">
    <property type="entry name" value="ABC_TRANSPORTER_2"/>
    <property type="match status" value="1"/>
</dbReference>
<proteinExistence type="predicted"/>
<dbReference type="InterPro" id="IPR003593">
    <property type="entry name" value="AAA+_ATPase"/>
</dbReference>
<dbReference type="EMBL" id="JACHYB010000001">
    <property type="protein sequence ID" value="MBB3186170.1"/>
    <property type="molecule type" value="Genomic_DNA"/>
</dbReference>
<protein>
    <submittedName>
        <fullName evidence="5">ABC-2 type transport system ATP-binding protein</fullName>
    </submittedName>
</protein>
<keyword evidence="2" id="KW-0547">Nucleotide-binding</keyword>
<evidence type="ECO:0000313" key="5">
    <source>
        <dbReference type="EMBL" id="MBB3186170.1"/>
    </source>
</evidence>
<gene>
    <name evidence="5" type="ORF">FHX64_000333</name>
</gene>
<dbReference type="InterPro" id="IPR051782">
    <property type="entry name" value="ABC_Transporter_VariousFunc"/>
</dbReference>
<dbReference type="InterPro" id="IPR027417">
    <property type="entry name" value="P-loop_NTPase"/>
</dbReference>
<evidence type="ECO:0000259" key="4">
    <source>
        <dbReference type="PROSITE" id="PS50893"/>
    </source>
</evidence>
<dbReference type="Pfam" id="PF00005">
    <property type="entry name" value="ABC_tran"/>
    <property type="match status" value="1"/>
</dbReference>
<sequence length="278" mass="31193">MIQLNDISFWYQRNKMVLSKMTMQLEAGKIYGLLGENGVGKTTFLRIVAGLLFPKSGDIDVMGFKPEKRTPSFLSDIFYLPEEFDSPHEKVNEYAKLNGGFYPAFNAAQFQSNLELFGISGNQRFTEMSYGQKKKALISYALATNTSLLLLDEPTNGLDIPSKGIFRRLVSQAADESKCIIISTHQVRDLELIIDPIVILEPNQVLLNDSVEAITRKLKFSIEPTVPEGALYYEPTMGGYNVVSINTEGVESKLNIELLFNAVISNRAHFRTLYTQAK</sequence>
<evidence type="ECO:0000256" key="2">
    <source>
        <dbReference type="ARBA" id="ARBA00022741"/>
    </source>
</evidence>
<organism evidence="5 6">
    <name type="scientific">Microbacter margulisiae</name>
    <dbReference type="NCBI Taxonomy" id="1350067"/>
    <lineage>
        <taxon>Bacteria</taxon>
        <taxon>Pseudomonadati</taxon>
        <taxon>Bacteroidota</taxon>
        <taxon>Bacteroidia</taxon>
        <taxon>Bacteroidales</taxon>
        <taxon>Porphyromonadaceae</taxon>
        <taxon>Microbacter</taxon>
    </lineage>
</organism>
<feature type="domain" description="ABC transporter" evidence="4">
    <location>
        <begin position="2"/>
        <end position="227"/>
    </location>
</feature>
<dbReference type="PANTHER" id="PTHR42939">
    <property type="entry name" value="ABC TRANSPORTER ATP-BINDING PROTEIN ALBC-RELATED"/>
    <property type="match status" value="1"/>
</dbReference>
<dbReference type="GO" id="GO:0005524">
    <property type="term" value="F:ATP binding"/>
    <property type="evidence" value="ECO:0007669"/>
    <property type="project" value="UniProtKB-KW"/>
</dbReference>
<dbReference type="InterPro" id="IPR003439">
    <property type="entry name" value="ABC_transporter-like_ATP-bd"/>
</dbReference>
<keyword evidence="1" id="KW-0813">Transport</keyword>
<dbReference type="GO" id="GO:0016887">
    <property type="term" value="F:ATP hydrolysis activity"/>
    <property type="evidence" value="ECO:0007669"/>
    <property type="project" value="InterPro"/>
</dbReference>
<dbReference type="PANTHER" id="PTHR42939:SF1">
    <property type="entry name" value="ABC TRANSPORTER ATP-BINDING PROTEIN ALBC-RELATED"/>
    <property type="match status" value="1"/>
</dbReference>
<name>A0A7W5H0Y8_9PORP</name>
<dbReference type="RefSeq" id="WP_183412107.1">
    <property type="nucleotide sequence ID" value="NZ_JACHYB010000001.1"/>
</dbReference>
<dbReference type="SMART" id="SM00382">
    <property type="entry name" value="AAA"/>
    <property type="match status" value="1"/>
</dbReference>
<evidence type="ECO:0000256" key="3">
    <source>
        <dbReference type="ARBA" id="ARBA00022840"/>
    </source>
</evidence>